<dbReference type="SUPFAM" id="SSF46894">
    <property type="entry name" value="C-terminal effector domain of the bipartite response regulators"/>
    <property type="match status" value="1"/>
</dbReference>
<accession>A0A840UW44</accession>
<dbReference type="GO" id="GO:0006355">
    <property type="term" value="P:regulation of DNA-templated transcription"/>
    <property type="evidence" value="ECO:0007669"/>
    <property type="project" value="InterPro"/>
</dbReference>
<dbReference type="InterPro" id="IPR001789">
    <property type="entry name" value="Sig_transdc_resp-reg_receiver"/>
</dbReference>
<evidence type="ECO:0000256" key="6">
    <source>
        <dbReference type="PROSITE-ProRule" id="PRU00169"/>
    </source>
</evidence>
<dbReference type="SMART" id="SM00448">
    <property type="entry name" value="REC"/>
    <property type="match status" value="1"/>
</dbReference>
<dbReference type="SMART" id="SM00862">
    <property type="entry name" value="Trans_reg_C"/>
    <property type="match status" value="1"/>
</dbReference>
<dbReference type="CDD" id="cd00383">
    <property type="entry name" value="trans_reg_C"/>
    <property type="match status" value="1"/>
</dbReference>
<keyword evidence="4 7" id="KW-0238">DNA-binding</keyword>
<dbReference type="FunFam" id="1.10.10.10:FF:000018">
    <property type="entry name" value="DNA-binding response regulator ResD"/>
    <property type="match status" value="1"/>
</dbReference>
<feature type="DNA-binding region" description="OmpR/PhoB-type" evidence="7">
    <location>
        <begin position="127"/>
        <end position="226"/>
    </location>
</feature>
<dbReference type="PANTHER" id="PTHR48111:SF26">
    <property type="entry name" value="STAGE 0 SPORULATION PROTEIN A HOMOLOG"/>
    <property type="match status" value="1"/>
</dbReference>
<dbReference type="Gene3D" id="1.10.10.10">
    <property type="entry name" value="Winged helix-like DNA-binding domain superfamily/Winged helix DNA-binding domain"/>
    <property type="match status" value="1"/>
</dbReference>
<evidence type="ECO:0000256" key="7">
    <source>
        <dbReference type="PROSITE-ProRule" id="PRU01091"/>
    </source>
</evidence>
<evidence type="ECO:0000256" key="3">
    <source>
        <dbReference type="ARBA" id="ARBA00023015"/>
    </source>
</evidence>
<comment type="caution">
    <text evidence="10">The sequence shown here is derived from an EMBL/GenBank/DDBJ whole genome shotgun (WGS) entry which is preliminary data.</text>
</comment>
<dbReference type="InterPro" id="IPR039420">
    <property type="entry name" value="WalR-like"/>
</dbReference>
<evidence type="ECO:0000259" key="9">
    <source>
        <dbReference type="PROSITE" id="PS51755"/>
    </source>
</evidence>
<keyword evidence="1 6" id="KW-0597">Phosphoprotein</keyword>
<evidence type="ECO:0000313" key="10">
    <source>
        <dbReference type="EMBL" id="MBB5337113.1"/>
    </source>
</evidence>
<reference evidence="10 11" key="1">
    <citation type="submission" date="2020-08" db="EMBL/GenBank/DDBJ databases">
        <title>Genomic Encyclopedia of Type Strains, Phase IV (KMG-IV): sequencing the most valuable type-strain genomes for metagenomic binning, comparative biology and taxonomic classification.</title>
        <authorList>
            <person name="Goeker M."/>
        </authorList>
    </citation>
    <scope>NUCLEOTIDE SEQUENCE [LARGE SCALE GENOMIC DNA]</scope>
    <source>
        <strain evidence="10 11">DSM 24661</strain>
    </source>
</reference>
<dbReference type="InterPro" id="IPR001867">
    <property type="entry name" value="OmpR/PhoB-type_DNA-bd"/>
</dbReference>
<sequence length="226" mass="25808">MNKILIIEDDIDIAMIEKDYLEMDGFIVEIATNGISGLEKSLNEKFDLILLDLMLPGMDGFSICKKLRKHLSIPILIVSARQDDNDKIRGLGIGADDYIEKPFSPSVLAARVKANISQYKRLNSKEENEIIIGPISIETKSRRVFVNGNEKYLKNKEYELLLFMAKNIDIVFTRETLYERIWGINALGESATVAVHINRLREKIQEDPANPQYVQTVWGVGYRFKV</sequence>
<evidence type="ECO:0000256" key="4">
    <source>
        <dbReference type="ARBA" id="ARBA00023125"/>
    </source>
</evidence>
<dbReference type="InterPro" id="IPR011006">
    <property type="entry name" value="CheY-like_superfamily"/>
</dbReference>
<evidence type="ECO:0000256" key="5">
    <source>
        <dbReference type="ARBA" id="ARBA00023163"/>
    </source>
</evidence>
<feature type="domain" description="OmpR/PhoB-type" evidence="9">
    <location>
        <begin position="127"/>
        <end position="226"/>
    </location>
</feature>
<organism evidence="10 11">
    <name type="scientific">Pectinatus brassicae</name>
    <dbReference type="NCBI Taxonomy" id="862415"/>
    <lineage>
        <taxon>Bacteria</taxon>
        <taxon>Bacillati</taxon>
        <taxon>Bacillota</taxon>
        <taxon>Negativicutes</taxon>
        <taxon>Selenomonadales</taxon>
        <taxon>Selenomonadaceae</taxon>
        <taxon>Pectinatus</taxon>
    </lineage>
</organism>
<dbReference type="Gene3D" id="3.40.50.2300">
    <property type="match status" value="1"/>
</dbReference>
<dbReference type="InterPro" id="IPR016032">
    <property type="entry name" value="Sig_transdc_resp-reg_C-effctor"/>
</dbReference>
<dbReference type="FunFam" id="3.40.50.2300:FF:000001">
    <property type="entry name" value="DNA-binding response regulator PhoB"/>
    <property type="match status" value="1"/>
</dbReference>
<dbReference type="CDD" id="cd17574">
    <property type="entry name" value="REC_OmpR"/>
    <property type="match status" value="1"/>
</dbReference>
<dbReference type="PROSITE" id="PS50110">
    <property type="entry name" value="RESPONSE_REGULATORY"/>
    <property type="match status" value="1"/>
</dbReference>
<dbReference type="Pfam" id="PF00486">
    <property type="entry name" value="Trans_reg_C"/>
    <property type="match status" value="1"/>
</dbReference>
<dbReference type="GO" id="GO:0005829">
    <property type="term" value="C:cytosol"/>
    <property type="evidence" value="ECO:0007669"/>
    <property type="project" value="TreeGrafter"/>
</dbReference>
<evidence type="ECO:0000256" key="1">
    <source>
        <dbReference type="ARBA" id="ARBA00022553"/>
    </source>
</evidence>
<dbReference type="Proteomes" id="UP000559117">
    <property type="component" value="Unassembled WGS sequence"/>
</dbReference>
<dbReference type="GO" id="GO:0000156">
    <property type="term" value="F:phosphorelay response regulator activity"/>
    <property type="evidence" value="ECO:0007669"/>
    <property type="project" value="TreeGrafter"/>
</dbReference>
<evidence type="ECO:0000259" key="8">
    <source>
        <dbReference type="PROSITE" id="PS50110"/>
    </source>
</evidence>
<evidence type="ECO:0000256" key="2">
    <source>
        <dbReference type="ARBA" id="ARBA00023012"/>
    </source>
</evidence>
<keyword evidence="2" id="KW-0902">Two-component regulatory system</keyword>
<dbReference type="GO" id="GO:0032993">
    <property type="term" value="C:protein-DNA complex"/>
    <property type="evidence" value="ECO:0007669"/>
    <property type="project" value="TreeGrafter"/>
</dbReference>
<feature type="modified residue" description="4-aspartylphosphate" evidence="6">
    <location>
        <position position="52"/>
    </location>
</feature>
<protein>
    <submittedName>
        <fullName evidence="10">DNA-binding response OmpR family regulator</fullName>
    </submittedName>
</protein>
<dbReference type="EMBL" id="JACHFH010000034">
    <property type="protein sequence ID" value="MBB5337113.1"/>
    <property type="molecule type" value="Genomic_DNA"/>
</dbReference>
<dbReference type="SUPFAM" id="SSF52172">
    <property type="entry name" value="CheY-like"/>
    <property type="match status" value="1"/>
</dbReference>
<name>A0A840UW44_9FIRM</name>
<dbReference type="Pfam" id="PF00072">
    <property type="entry name" value="Response_reg"/>
    <property type="match status" value="1"/>
</dbReference>
<proteinExistence type="predicted"/>
<keyword evidence="11" id="KW-1185">Reference proteome</keyword>
<dbReference type="InterPro" id="IPR036388">
    <property type="entry name" value="WH-like_DNA-bd_sf"/>
</dbReference>
<gene>
    <name evidence="10" type="ORF">HNR32_002270</name>
</gene>
<dbReference type="Gene3D" id="6.10.250.690">
    <property type="match status" value="1"/>
</dbReference>
<evidence type="ECO:0000313" key="11">
    <source>
        <dbReference type="Proteomes" id="UP000559117"/>
    </source>
</evidence>
<keyword evidence="3" id="KW-0805">Transcription regulation</keyword>
<keyword evidence="5" id="KW-0804">Transcription</keyword>
<dbReference type="PANTHER" id="PTHR48111">
    <property type="entry name" value="REGULATOR OF RPOS"/>
    <property type="match status" value="1"/>
</dbReference>
<dbReference type="AlphaFoldDB" id="A0A840UW44"/>
<dbReference type="RefSeq" id="WP_183862664.1">
    <property type="nucleotide sequence ID" value="NZ_JACHFH010000034.1"/>
</dbReference>
<dbReference type="GO" id="GO:0000976">
    <property type="term" value="F:transcription cis-regulatory region binding"/>
    <property type="evidence" value="ECO:0007669"/>
    <property type="project" value="TreeGrafter"/>
</dbReference>
<dbReference type="PROSITE" id="PS51755">
    <property type="entry name" value="OMPR_PHOB"/>
    <property type="match status" value="1"/>
</dbReference>
<feature type="domain" description="Response regulatory" evidence="8">
    <location>
        <begin position="3"/>
        <end position="116"/>
    </location>
</feature>